<dbReference type="InterPro" id="IPR035892">
    <property type="entry name" value="C2_domain_sf"/>
</dbReference>
<evidence type="ECO:0000313" key="3">
    <source>
        <dbReference type="EMBL" id="KHJ32040.1"/>
    </source>
</evidence>
<dbReference type="PROSITE" id="PS50004">
    <property type="entry name" value="C2"/>
    <property type="match status" value="1"/>
</dbReference>
<feature type="region of interest" description="Disordered" evidence="1">
    <location>
        <begin position="262"/>
        <end position="287"/>
    </location>
</feature>
<feature type="compositionally biased region" description="Polar residues" evidence="1">
    <location>
        <begin position="207"/>
        <end position="216"/>
    </location>
</feature>
<feature type="compositionally biased region" description="Basic and acidic residues" evidence="1">
    <location>
        <begin position="378"/>
        <end position="389"/>
    </location>
</feature>
<dbReference type="STRING" id="52586.A0A0B1P3W8"/>
<gene>
    <name evidence="3" type="ORF">EV44_g1601</name>
</gene>
<feature type="compositionally biased region" description="Polar residues" evidence="1">
    <location>
        <begin position="342"/>
        <end position="365"/>
    </location>
</feature>
<dbReference type="EMBL" id="JNVN01002389">
    <property type="protein sequence ID" value="KHJ32040.1"/>
    <property type="molecule type" value="Genomic_DNA"/>
</dbReference>
<dbReference type="CDD" id="cd08681">
    <property type="entry name" value="C2_fungal_Inn1p-like"/>
    <property type="match status" value="1"/>
</dbReference>
<name>A0A0B1P3W8_UNCNE</name>
<comment type="caution">
    <text evidence="3">The sequence shown here is derived from an EMBL/GenBank/DDBJ whole genome shotgun (WGS) entry which is preliminary data.</text>
</comment>
<protein>
    <submittedName>
        <fullName evidence="3">Putative c2 domain containing protein</fullName>
    </submittedName>
</protein>
<evidence type="ECO:0000259" key="2">
    <source>
        <dbReference type="PROSITE" id="PS50004"/>
    </source>
</evidence>
<dbReference type="InterPro" id="IPR000008">
    <property type="entry name" value="C2_dom"/>
</dbReference>
<dbReference type="Pfam" id="PF00168">
    <property type="entry name" value="C2"/>
    <property type="match status" value="1"/>
</dbReference>
<accession>A0A0B1P3W8</accession>
<dbReference type="PANTHER" id="PTHR47052:SF3">
    <property type="entry name" value="INGRESSION PROTEIN 1"/>
    <property type="match status" value="1"/>
</dbReference>
<dbReference type="PANTHER" id="PTHR47052">
    <property type="entry name" value="CONSERVED SERINE PROLINE-RICH PROTEIN (AFU_ORTHOLOGUE AFUA_2G01790)"/>
    <property type="match status" value="1"/>
</dbReference>
<feature type="domain" description="C2" evidence="2">
    <location>
        <begin position="14"/>
        <end position="132"/>
    </location>
</feature>
<organism evidence="3 4">
    <name type="scientific">Uncinula necator</name>
    <name type="common">Grape powdery mildew</name>
    <dbReference type="NCBI Taxonomy" id="52586"/>
    <lineage>
        <taxon>Eukaryota</taxon>
        <taxon>Fungi</taxon>
        <taxon>Dikarya</taxon>
        <taxon>Ascomycota</taxon>
        <taxon>Pezizomycotina</taxon>
        <taxon>Leotiomycetes</taxon>
        <taxon>Erysiphales</taxon>
        <taxon>Erysiphaceae</taxon>
        <taxon>Erysiphe</taxon>
    </lineage>
</organism>
<feature type="region of interest" description="Disordered" evidence="1">
    <location>
        <begin position="196"/>
        <end position="217"/>
    </location>
</feature>
<proteinExistence type="predicted"/>
<reference evidence="3 4" key="1">
    <citation type="journal article" date="2014" name="BMC Genomics">
        <title>Adaptive genomic structural variation in the grape powdery mildew pathogen, Erysiphe necator.</title>
        <authorList>
            <person name="Jones L."/>
            <person name="Riaz S."/>
            <person name="Morales-Cruz A."/>
            <person name="Amrine K.C."/>
            <person name="McGuire B."/>
            <person name="Gubler W.D."/>
            <person name="Walker M.A."/>
            <person name="Cantu D."/>
        </authorList>
    </citation>
    <scope>NUCLEOTIDE SEQUENCE [LARGE SCALE GENOMIC DNA]</scope>
    <source>
        <strain evidence="4">c</strain>
    </source>
</reference>
<dbReference type="Gene3D" id="2.60.40.150">
    <property type="entry name" value="C2 domain"/>
    <property type="match status" value="1"/>
</dbReference>
<dbReference type="Proteomes" id="UP000030854">
    <property type="component" value="Unassembled WGS sequence"/>
</dbReference>
<sequence>MTSKSKLHGGNNIMHTAGIFSDMTVDGPDIGTLVVVVDRAKNLPDRKIIGKQNPYCAARLGKEAKKTDTDHRGGQTPKWDQELRYTVHDSPDYYQLKVSVFNDDKKTDLIGETRIDLREIIVPGGGQNDFWHNLNCKGKYAGEIRVEITYYDTRQKQEKPEAFKPGALKMTDLEASINEVQRETKQHKNLIKRRPLPSDPVIRESSPGMSATSSFPYNPELETVDHISKTCAYTASPSPIYEHSSTDYRRYQNQNSVARYEGRHNSFPRDQLRTPNSGSGYAKSPSYGFQAVSSTEDYERVQATRREFQDSGYFSPQLPYSCRENNLSGYFSLHGNNIGRLNTNSNSPEAQKIVSNSASQRSLNGHHNYPETRAPQSESRDNFYPREKSGSSYIPYTKPYDYPCPEDLGAPPSLSDSPPPPPIHRSTNSNKYRVSLDHTSVPYVVSEFTQKQFWE</sequence>
<dbReference type="AlphaFoldDB" id="A0A0B1P3W8"/>
<dbReference type="InterPro" id="IPR037791">
    <property type="entry name" value="C2_fungal_Inn1"/>
</dbReference>
<keyword evidence="4" id="KW-1185">Reference proteome</keyword>
<evidence type="ECO:0000256" key="1">
    <source>
        <dbReference type="SAM" id="MobiDB-lite"/>
    </source>
</evidence>
<evidence type="ECO:0000313" key="4">
    <source>
        <dbReference type="Proteomes" id="UP000030854"/>
    </source>
</evidence>
<dbReference type="InterPro" id="IPR052981">
    <property type="entry name" value="Ingression_C2_domain"/>
</dbReference>
<dbReference type="SMART" id="SM00239">
    <property type="entry name" value="C2"/>
    <property type="match status" value="1"/>
</dbReference>
<dbReference type="SUPFAM" id="SSF49562">
    <property type="entry name" value="C2 domain (Calcium/lipid-binding domain, CaLB)"/>
    <property type="match status" value="1"/>
</dbReference>
<feature type="region of interest" description="Disordered" evidence="1">
    <location>
        <begin position="342"/>
        <end position="431"/>
    </location>
</feature>
<dbReference type="HOGENOM" id="CLU_601579_0_0_1"/>